<reference evidence="3" key="2">
    <citation type="submission" date="2023-05" db="EMBL/GenBank/DDBJ databases">
        <authorList>
            <consortium name="Lawrence Berkeley National Laboratory"/>
            <person name="Steindorff A."/>
            <person name="Hensen N."/>
            <person name="Bonometti L."/>
            <person name="Westerberg I."/>
            <person name="Brannstrom I.O."/>
            <person name="Guillou S."/>
            <person name="Cros-Aarteil S."/>
            <person name="Calhoun S."/>
            <person name="Haridas S."/>
            <person name="Kuo A."/>
            <person name="Mondo S."/>
            <person name="Pangilinan J."/>
            <person name="Riley R."/>
            <person name="Labutti K."/>
            <person name="Andreopoulos B."/>
            <person name="Lipzen A."/>
            <person name="Chen C."/>
            <person name="Yanf M."/>
            <person name="Daum C."/>
            <person name="Ng V."/>
            <person name="Clum A."/>
            <person name="Ohm R."/>
            <person name="Martin F."/>
            <person name="Silar P."/>
            <person name="Natvig D."/>
            <person name="Lalanne C."/>
            <person name="Gautier V."/>
            <person name="Ament-Velasquez S.L."/>
            <person name="Kruys A."/>
            <person name="Hutchinson M.I."/>
            <person name="Powell A.J."/>
            <person name="Barry K."/>
            <person name="Miller A.N."/>
            <person name="Grigoriev I.V."/>
            <person name="Debuchy R."/>
            <person name="Gladieux P."/>
            <person name="Thoren M.H."/>
            <person name="Johannesson H."/>
        </authorList>
    </citation>
    <scope>NUCLEOTIDE SEQUENCE</scope>
    <source>
        <strain evidence="3">CBS 508.74</strain>
    </source>
</reference>
<dbReference type="Proteomes" id="UP001302812">
    <property type="component" value="Unassembled WGS sequence"/>
</dbReference>
<evidence type="ECO:0000256" key="2">
    <source>
        <dbReference type="SAM" id="Phobius"/>
    </source>
</evidence>
<feature type="region of interest" description="Disordered" evidence="1">
    <location>
        <begin position="169"/>
        <end position="203"/>
    </location>
</feature>
<sequence>MAATTVTSASATVITSFPLNPLTTTFTPPAPCTGIYWSNVGIVGGMSSCQPSGFGLSATNYFSPGIACPAGYYTACHDTQGVSSITTVTCCPIRDSITLSCVDPSTLSSIWENLFCTWIAPQSGAAVPMTLSAEGTTSTILSTMTSPEGINAYGIRMVHQATDLATTTATTTQTAGGGGGGGGAAGGIQSGVPSLTPSPAPSDAQSMSTGAIVAVAVVVPVVVLSLLAALFFWLWKKRKRTSQVPELGAGLSPQQQQLLLQQPPPGQLGSYVYGSEAKPAAHWEAAHPNASPVELPLSHVSAAELPTEIHRQGANR</sequence>
<dbReference type="RefSeq" id="XP_064668635.1">
    <property type="nucleotide sequence ID" value="XM_064817862.1"/>
</dbReference>
<dbReference type="EMBL" id="MU853347">
    <property type="protein sequence ID" value="KAK4111065.1"/>
    <property type="molecule type" value="Genomic_DNA"/>
</dbReference>
<evidence type="ECO:0000256" key="1">
    <source>
        <dbReference type="SAM" id="MobiDB-lite"/>
    </source>
</evidence>
<organism evidence="3 4">
    <name type="scientific">Canariomyces notabilis</name>
    <dbReference type="NCBI Taxonomy" id="2074819"/>
    <lineage>
        <taxon>Eukaryota</taxon>
        <taxon>Fungi</taxon>
        <taxon>Dikarya</taxon>
        <taxon>Ascomycota</taxon>
        <taxon>Pezizomycotina</taxon>
        <taxon>Sordariomycetes</taxon>
        <taxon>Sordariomycetidae</taxon>
        <taxon>Sordariales</taxon>
        <taxon>Chaetomiaceae</taxon>
        <taxon>Canariomyces</taxon>
    </lineage>
</organism>
<proteinExistence type="predicted"/>
<dbReference type="GeneID" id="89941987"/>
<feature type="transmembrane region" description="Helical" evidence="2">
    <location>
        <begin position="211"/>
        <end position="235"/>
    </location>
</feature>
<reference evidence="3" key="1">
    <citation type="journal article" date="2023" name="Mol. Phylogenet. Evol.">
        <title>Genome-scale phylogeny and comparative genomics of the fungal order Sordariales.</title>
        <authorList>
            <person name="Hensen N."/>
            <person name="Bonometti L."/>
            <person name="Westerberg I."/>
            <person name="Brannstrom I.O."/>
            <person name="Guillou S."/>
            <person name="Cros-Aarteil S."/>
            <person name="Calhoun S."/>
            <person name="Haridas S."/>
            <person name="Kuo A."/>
            <person name="Mondo S."/>
            <person name="Pangilinan J."/>
            <person name="Riley R."/>
            <person name="LaButti K."/>
            <person name="Andreopoulos B."/>
            <person name="Lipzen A."/>
            <person name="Chen C."/>
            <person name="Yan M."/>
            <person name="Daum C."/>
            <person name="Ng V."/>
            <person name="Clum A."/>
            <person name="Steindorff A."/>
            <person name="Ohm R.A."/>
            <person name="Martin F."/>
            <person name="Silar P."/>
            <person name="Natvig D.O."/>
            <person name="Lalanne C."/>
            <person name="Gautier V."/>
            <person name="Ament-Velasquez S.L."/>
            <person name="Kruys A."/>
            <person name="Hutchinson M.I."/>
            <person name="Powell A.J."/>
            <person name="Barry K."/>
            <person name="Miller A.N."/>
            <person name="Grigoriev I.V."/>
            <person name="Debuchy R."/>
            <person name="Gladieux P."/>
            <person name="Hiltunen Thoren M."/>
            <person name="Johannesson H."/>
        </authorList>
    </citation>
    <scope>NUCLEOTIDE SEQUENCE</scope>
    <source>
        <strain evidence="3">CBS 508.74</strain>
    </source>
</reference>
<dbReference type="AlphaFoldDB" id="A0AAN6QPH8"/>
<protein>
    <recommendedName>
        <fullName evidence="5">Mid2 domain-containing protein</fullName>
    </recommendedName>
</protein>
<feature type="compositionally biased region" description="Polar residues" evidence="1">
    <location>
        <begin position="191"/>
        <end position="203"/>
    </location>
</feature>
<evidence type="ECO:0008006" key="5">
    <source>
        <dbReference type="Google" id="ProtNLM"/>
    </source>
</evidence>
<feature type="compositionally biased region" description="Gly residues" evidence="1">
    <location>
        <begin position="175"/>
        <end position="189"/>
    </location>
</feature>
<keyword evidence="4" id="KW-1185">Reference proteome</keyword>
<name>A0AAN6QPH8_9PEZI</name>
<accession>A0AAN6QPH8</accession>
<keyword evidence="2" id="KW-1133">Transmembrane helix</keyword>
<keyword evidence="2" id="KW-0812">Transmembrane</keyword>
<gene>
    <name evidence="3" type="ORF">N656DRAFT_799365</name>
</gene>
<comment type="caution">
    <text evidence="3">The sequence shown here is derived from an EMBL/GenBank/DDBJ whole genome shotgun (WGS) entry which is preliminary data.</text>
</comment>
<evidence type="ECO:0000313" key="3">
    <source>
        <dbReference type="EMBL" id="KAK4111065.1"/>
    </source>
</evidence>
<evidence type="ECO:0000313" key="4">
    <source>
        <dbReference type="Proteomes" id="UP001302812"/>
    </source>
</evidence>
<keyword evidence="2" id="KW-0472">Membrane</keyword>